<name>A0AAX4JTV0_9TREE</name>
<dbReference type="PROSITE" id="PS50250">
    <property type="entry name" value="PCI"/>
    <property type="match status" value="1"/>
</dbReference>
<keyword evidence="7" id="KW-1185">Reference proteome</keyword>
<comment type="subcellular location">
    <subcellularLocation>
        <location evidence="4">Cytoplasm</location>
    </subcellularLocation>
</comment>
<dbReference type="Proteomes" id="UP001355207">
    <property type="component" value="Chromosome 4"/>
</dbReference>
<dbReference type="PANTHER" id="PTHR13022">
    <property type="entry name" value="EUKARYOTIC TRANSLATION INITIATION FACTOR 3 SUBUNIT 11"/>
    <property type="match status" value="1"/>
</dbReference>
<keyword evidence="2 4" id="KW-0396">Initiation factor</keyword>
<comment type="function">
    <text evidence="4">Component of the eukaryotic translation initiation factor 3 (eIF-3) complex, which is involved in protein synthesis of a specialized repertoire of mRNAs and, together with other initiation factors, stimulates binding of mRNA and methionyl-tRNAi to the 40S ribosome. The eIF-3 complex specifically targets and initiates translation of a subset of mRNAs involved in cell proliferation.</text>
</comment>
<feature type="domain" description="PCI" evidence="5">
    <location>
        <begin position="54"/>
        <end position="236"/>
    </location>
</feature>
<dbReference type="InterPro" id="IPR036390">
    <property type="entry name" value="WH_DNA-bd_sf"/>
</dbReference>
<dbReference type="InterPro" id="IPR033464">
    <property type="entry name" value="CSN8_PSD8_EIF3K"/>
</dbReference>
<sequence length="251" mass="28462">MSVAVPKKNLADWHSPSTRPEVIHELIHGVDRYNPTNLPFMEEYLLSQIKEGTYDLFANLAILKLYQFNPQHSNPDIIVHILIKSLSSTVHGPDFNLCLGLLREPTAILHDIESDDEALTILMPKLTQLHDLIRTCQFTKFWKELDDNSEAYNLLKTRYLPQHASPIDDIRYQFSLSISSCFSSISLNQLSKWLNLSSSQINQYVTENLGWEVQGDNVKVPKNGDNDVKAGVVKENVQLSQLTKLIAAAAY</sequence>
<dbReference type="SUPFAM" id="SSF46785">
    <property type="entry name" value="Winged helix' DNA-binding domain"/>
    <property type="match status" value="1"/>
</dbReference>
<gene>
    <name evidence="6" type="ORF">L201_003524</name>
</gene>
<protein>
    <recommendedName>
        <fullName evidence="4">Eukaryotic translation initiation factor 3 subunit K</fullName>
        <shortName evidence="4">eIF3k</shortName>
    </recommendedName>
    <alternativeName>
        <fullName evidence="4">eIF-3 p25</fullName>
    </alternativeName>
</protein>
<dbReference type="InterPro" id="IPR036388">
    <property type="entry name" value="WH-like_DNA-bd_sf"/>
</dbReference>
<evidence type="ECO:0000313" key="6">
    <source>
        <dbReference type="EMBL" id="WWC88611.1"/>
    </source>
</evidence>
<dbReference type="AlphaFoldDB" id="A0AAX4JTV0"/>
<dbReference type="GO" id="GO:0016282">
    <property type="term" value="C:eukaryotic 43S preinitiation complex"/>
    <property type="evidence" value="ECO:0007669"/>
    <property type="project" value="UniProtKB-UniRule"/>
</dbReference>
<dbReference type="GO" id="GO:0001732">
    <property type="term" value="P:formation of cytoplasmic translation initiation complex"/>
    <property type="evidence" value="ECO:0007669"/>
    <property type="project" value="UniProtKB-UniRule"/>
</dbReference>
<dbReference type="RefSeq" id="XP_066075374.1">
    <property type="nucleotide sequence ID" value="XM_066219277.1"/>
</dbReference>
<accession>A0AAX4JTV0</accession>
<evidence type="ECO:0000256" key="2">
    <source>
        <dbReference type="ARBA" id="ARBA00022540"/>
    </source>
</evidence>
<dbReference type="EMBL" id="CP144101">
    <property type="protein sequence ID" value="WWC88611.1"/>
    <property type="molecule type" value="Genomic_DNA"/>
</dbReference>
<dbReference type="InterPro" id="IPR016020">
    <property type="entry name" value="Transl_init_fac_sub12_N_euk"/>
</dbReference>
<evidence type="ECO:0000259" key="5">
    <source>
        <dbReference type="PROSITE" id="PS50250"/>
    </source>
</evidence>
<dbReference type="SUPFAM" id="SSF48371">
    <property type="entry name" value="ARM repeat"/>
    <property type="match status" value="1"/>
</dbReference>
<organism evidence="6 7">
    <name type="scientific">Kwoniella dendrophila CBS 6074</name>
    <dbReference type="NCBI Taxonomy" id="1295534"/>
    <lineage>
        <taxon>Eukaryota</taxon>
        <taxon>Fungi</taxon>
        <taxon>Dikarya</taxon>
        <taxon>Basidiomycota</taxon>
        <taxon>Agaricomycotina</taxon>
        <taxon>Tremellomycetes</taxon>
        <taxon>Tremellales</taxon>
        <taxon>Cryptococcaceae</taxon>
        <taxon>Kwoniella</taxon>
    </lineage>
</organism>
<dbReference type="Pfam" id="PF10075">
    <property type="entry name" value="CSN8_PSD8_EIF3K"/>
    <property type="match status" value="1"/>
</dbReference>
<dbReference type="PANTHER" id="PTHR13022:SF0">
    <property type="entry name" value="EUKARYOTIC TRANSLATION INITIATION FACTOR 3 SUBUNIT K"/>
    <property type="match status" value="1"/>
</dbReference>
<dbReference type="InterPro" id="IPR009374">
    <property type="entry name" value="eIF3k"/>
</dbReference>
<dbReference type="Gene3D" id="1.25.40.250">
    <property type="entry name" value="ARM repeat, domain 1"/>
    <property type="match status" value="1"/>
</dbReference>
<dbReference type="InterPro" id="IPR016024">
    <property type="entry name" value="ARM-type_fold"/>
</dbReference>
<evidence type="ECO:0000256" key="3">
    <source>
        <dbReference type="ARBA" id="ARBA00022917"/>
    </source>
</evidence>
<evidence type="ECO:0000256" key="1">
    <source>
        <dbReference type="ARBA" id="ARBA00022490"/>
    </source>
</evidence>
<evidence type="ECO:0000256" key="4">
    <source>
        <dbReference type="HAMAP-Rule" id="MF_03010"/>
    </source>
</evidence>
<evidence type="ECO:0000313" key="7">
    <source>
        <dbReference type="Proteomes" id="UP001355207"/>
    </source>
</evidence>
<dbReference type="GO" id="GO:0005852">
    <property type="term" value="C:eukaryotic translation initiation factor 3 complex"/>
    <property type="evidence" value="ECO:0007669"/>
    <property type="project" value="UniProtKB-UniRule"/>
</dbReference>
<dbReference type="GO" id="GO:0003723">
    <property type="term" value="F:RNA binding"/>
    <property type="evidence" value="ECO:0007669"/>
    <property type="project" value="UniProtKB-UniRule"/>
</dbReference>
<dbReference type="GO" id="GO:0006446">
    <property type="term" value="P:regulation of translational initiation"/>
    <property type="evidence" value="ECO:0007669"/>
    <property type="project" value="InterPro"/>
</dbReference>
<dbReference type="FunFam" id="1.25.40.250:FF:000001">
    <property type="entry name" value="Eukaryotic translation initiation factor 3 subunit K"/>
    <property type="match status" value="1"/>
</dbReference>
<reference evidence="6 7" key="1">
    <citation type="submission" date="2024-01" db="EMBL/GenBank/DDBJ databases">
        <title>Comparative genomics of Cryptococcus and Kwoniella reveals pathogenesis evolution and contrasting modes of karyotype evolution via chromosome fusion or intercentromeric recombination.</title>
        <authorList>
            <person name="Coelho M.A."/>
            <person name="David-Palma M."/>
            <person name="Shea T."/>
            <person name="Bowers K."/>
            <person name="McGinley-Smith S."/>
            <person name="Mohammad A.W."/>
            <person name="Gnirke A."/>
            <person name="Yurkov A.M."/>
            <person name="Nowrousian M."/>
            <person name="Sun S."/>
            <person name="Cuomo C.A."/>
            <person name="Heitman J."/>
        </authorList>
    </citation>
    <scope>NUCLEOTIDE SEQUENCE [LARGE SCALE GENOMIC DNA]</scope>
    <source>
        <strain evidence="6 7">CBS 6074</strain>
    </source>
</reference>
<dbReference type="GO" id="GO:0043022">
    <property type="term" value="F:ribosome binding"/>
    <property type="evidence" value="ECO:0007669"/>
    <property type="project" value="InterPro"/>
</dbReference>
<comment type="similarity">
    <text evidence="4">Belongs to the eIF-3 subunit K family.</text>
</comment>
<dbReference type="InterPro" id="IPR000717">
    <property type="entry name" value="PCI_dom"/>
</dbReference>
<keyword evidence="3 4" id="KW-0648">Protein biosynthesis</keyword>
<proteinExistence type="inferred from homology"/>
<dbReference type="GeneID" id="91094194"/>
<comment type="subunit">
    <text evidence="4">Component of the eukaryotic translation initiation factor 3 (eIF-3) complex.</text>
</comment>
<dbReference type="Gene3D" id="1.10.10.10">
    <property type="entry name" value="Winged helix-like DNA-binding domain superfamily/Winged helix DNA-binding domain"/>
    <property type="match status" value="1"/>
</dbReference>
<dbReference type="HAMAP" id="MF_03010">
    <property type="entry name" value="eIF3k"/>
    <property type="match status" value="1"/>
</dbReference>
<dbReference type="GO" id="GO:0003743">
    <property type="term" value="F:translation initiation factor activity"/>
    <property type="evidence" value="ECO:0007669"/>
    <property type="project" value="UniProtKB-UniRule"/>
</dbReference>
<dbReference type="GO" id="GO:0033290">
    <property type="term" value="C:eukaryotic 48S preinitiation complex"/>
    <property type="evidence" value="ECO:0007669"/>
    <property type="project" value="UniProtKB-UniRule"/>
</dbReference>
<keyword evidence="1 4" id="KW-0963">Cytoplasm</keyword>